<dbReference type="Proteomes" id="UP000516437">
    <property type="component" value="Chromosome 2"/>
</dbReference>
<reference evidence="3 4" key="2">
    <citation type="journal article" date="2019" name="Plant Biotechnol. J.">
        <title>The red bayberry genome and genetic basis of sex determination.</title>
        <authorList>
            <person name="Jia H.M."/>
            <person name="Jia H.J."/>
            <person name="Cai Q.L."/>
            <person name="Wang Y."/>
            <person name="Zhao H.B."/>
            <person name="Yang W.F."/>
            <person name="Wang G.Y."/>
            <person name="Li Y.H."/>
            <person name="Zhan D.L."/>
            <person name="Shen Y.T."/>
            <person name="Niu Q.F."/>
            <person name="Chang L."/>
            <person name="Qiu J."/>
            <person name="Zhao L."/>
            <person name="Xie H.B."/>
            <person name="Fu W.Y."/>
            <person name="Jin J."/>
            <person name="Li X.W."/>
            <person name="Jiao Y."/>
            <person name="Zhou C.C."/>
            <person name="Tu T."/>
            <person name="Chai C.Y."/>
            <person name="Gao J.L."/>
            <person name="Fan L.J."/>
            <person name="van de Weg E."/>
            <person name="Wang J.Y."/>
            <person name="Gao Z.S."/>
        </authorList>
    </citation>
    <scope>NUCLEOTIDE SEQUENCE [LARGE SCALE GENOMIC DNA]</scope>
    <source>
        <tissue evidence="3">Leaves</tissue>
    </source>
</reference>
<evidence type="ECO:0000256" key="1">
    <source>
        <dbReference type="SAM" id="MobiDB-lite"/>
    </source>
</evidence>
<accession>A0A6A1W7W4</accession>
<protein>
    <submittedName>
        <fullName evidence="3">Uncharacterized protein</fullName>
    </submittedName>
</protein>
<dbReference type="OrthoDB" id="783836at2759"/>
<evidence type="ECO:0000313" key="3">
    <source>
        <dbReference type="EMBL" id="KAB1221255.1"/>
    </source>
</evidence>
<keyword evidence="4" id="KW-1185">Reference proteome</keyword>
<organism evidence="3 4">
    <name type="scientific">Morella rubra</name>
    <name type="common">Chinese bayberry</name>
    <dbReference type="NCBI Taxonomy" id="262757"/>
    <lineage>
        <taxon>Eukaryota</taxon>
        <taxon>Viridiplantae</taxon>
        <taxon>Streptophyta</taxon>
        <taxon>Embryophyta</taxon>
        <taxon>Tracheophyta</taxon>
        <taxon>Spermatophyta</taxon>
        <taxon>Magnoliopsida</taxon>
        <taxon>eudicotyledons</taxon>
        <taxon>Gunneridae</taxon>
        <taxon>Pentapetalae</taxon>
        <taxon>rosids</taxon>
        <taxon>fabids</taxon>
        <taxon>Fagales</taxon>
        <taxon>Myricaceae</taxon>
        <taxon>Morella</taxon>
    </lineage>
</organism>
<gene>
    <name evidence="2" type="ORF">CJ030_MR0G020330</name>
    <name evidence="3" type="ORF">CJ030_MR2G020347</name>
</gene>
<reference evidence="3" key="1">
    <citation type="submission" date="2018-07" db="EMBL/GenBank/DDBJ databases">
        <authorList>
            <person name="Gao Z.-S."/>
            <person name="Jia H.-M."/>
            <person name="Jia H.-J."/>
            <person name="Cai Q.-L."/>
            <person name="Wang Y."/>
            <person name="Zhao H.-B."/>
        </authorList>
    </citation>
    <scope>NUCLEOTIDE SEQUENCE</scope>
    <source>
        <tissue evidence="3">Leaves</tissue>
    </source>
</reference>
<feature type="region of interest" description="Disordered" evidence="1">
    <location>
        <begin position="101"/>
        <end position="120"/>
    </location>
</feature>
<evidence type="ECO:0000313" key="2">
    <source>
        <dbReference type="EMBL" id="KAB1199560.1"/>
    </source>
</evidence>
<dbReference type="AlphaFoldDB" id="A0A6A1W7W4"/>
<name>A0A6A1W7W4_9ROSI</name>
<dbReference type="EMBL" id="RXIC02000020">
    <property type="protein sequence ID" value="KAB1221255.1"/>
    <property type="molecule type" value="Genomic_DNA"/>
</dbReference>
<feature type="region of interest" description="Disordered" evidence="1">
    <location>
        <begin position="26"/>
        <end position="80"/>
    </location>
</feature>
<evidence type="ECO:0000313" key="4">
    <source>
        <dbReference type="Proteomes" id="UP000516437"/>
    </source>
</evidence>
<comment type="caution">
    <text evidence="3">The sequence shown here is derived from an EMBL/GenBank/DDBJ whole genome shotgun (WGS) entry which is preliminary data.</text>
</comment>
<reference evidence="3" key="3">
    <citation type="submission" date="2019-09" db="EMBL/GenBank/DDBJ databases">
        <authorList>
            <person name="Gao Z."/>
        </authorList>
    </citation>
    <scope>NUCLEOTIDE SEQUENCE</scope>
    <source>
        <tissue evidence="3">Leaves</tissue>
    </source>
</reference>
<sequence length="145" mass="16028">MNYFFSSEYDGEQCKNGQHFRINVTHGQELPKSLESPAEESHRPISPNTGDDGSVPDTVVPSNFNNPHEETADNEASGSASFSMYWKLKDRTELISCIHYTDRGPGGDGEEEAKEEENGGTRHCGFLKRYRSKGMYSAASSDGKA</sequence>
<proteinExistence type="predicted"/>
<dbReference type="EMBL" id="RXIC02000449">
    <property type="protein sequence ID" value="KAB1199560.1"/>
    <property type="molecule type" value="Genomic_DNA"/>
</dbReference>